<gene>
    <name evidence="4" type="ORF">HZI73_01700</name>
</gene>
<dbReference type="EMBL" id="CP058649">
    <property type="protein sequence ID" value="QUI21078.1"/>
    <property type="molecule type" value="Genomic_DNA"/>
</dbReference>
<proteinExistence type="predicted"/>
<feature type="chain" id="PRO_5035169199" evidence="2">
    <location>
        <begin position="25"/>
        <end position="448"/>
    </location>
</feature>
<protein>
    <submittedName>
        <fullName evidence="4">S-layer homology domain-containing protein</fullName>
    </submittedName>
</protein>
<dbReference type="InterPro" id="IPR035940">
    <property type="entry name" value="CAP_sf"/>
</dbReference>
<dbReference type="SUPFAM" id="SSF55797">
    <property type="entry name" value="PR-1-like"/>
    <property type="match status" value="1"/>
</dbReference>
<accession>A0A8J8MGV3</accession>
<dbReference type="PANTHER" id="PTHR31157">
    <property type="entry name" value="SCP DOMAIN-CONTAINING PROTEIN"/>
    <property type="match status" value="1"/>
</dbReference>
<dbReference type="Gene3D" id="3.40.33.10">
    <property type="entry name" value="CAP"/>
    <property type="match status" value="1"/>
</dbReference>
<dbReference type="InterPro" id="IPR014044">
    <property type="entry name" value="CAP_dom"/>
</dbReference>
<reference evidence="4" key="1">
    <citation type="submission" date="2020-07" db="EMBL/GenBank/DDBJ databases">
        <title>Vallitalea pronyensis genome.</title>
        <authorList>
            <person name="Postec A."/>
        </authorList>
    </citation>
    <scope>NUCLEOTIDE SEQUENCE</scope>
    <source>
        <strain evidence="4">FatNI3</strain>
    </source>
</reference>
<evidence type="ECO:0000313" key="4">
    <source>
        <dbReference type="EMBL" id="QUI21078.1"/>
    </source>
</evidence>
<evidence type="ECO:0000256" key="2">
    <source>
        <dbReference type="SAM" id="SignalP"/>
    </source>
</evidence>
<dbReference type="PROSITE" id="PS51272">
    <property type="entry name" value="SLH"/>
    <property type="match status" value="1"/>
</dbReference>
<dbReference type="CDD" id="cd05379">
    <property type="entry name" value="CAP_bacterial"/>
    <property type="match status" value="1"/>
</dbReference>
<sequence>MKKLARCICLLVIMVMFCSIHSSAEDYDRRHALKAINQVREDMGIKPLEKNSKLEQAANTHSKYMSVNNSFSLIEENGNHYYRGRYSWDRASYFYYSNPFITEFIHNQLDSIQQGIQDFMNNPYSRVTFLDPLYEHIGMGNYKDMYTYDLGGQSRDISGDKLLAVYPYDQMEDVPISWENNYKIDPYRQVDGVKGAVGVPITITYYSDSKKIKTMDVQDVALVNTTDHQPVKTEVILPQDDKYLTNTLMILPLEALDLETTYALTLNADFTFRNGYAKVDKQNKIEVHFSTEKRDIPLTRGILVEHLVKDLDYELLIPKTMFEDIDKESELAKYIYTAYHNSLINGYHDNTFRPNVNITKEQVYTVLIRALEKRIGQNKLDIKKDNVRFYHASSWAVVYLNKAYAIGLVSEDTSVNFTEGISLKEYKEVMKNFLEIYRQYGAFPRFVY</sequence>
<organism evidence="4 5">
    <name type="scientific">Vallitalea pronyensis</name>
    <dbReference type="NCBI Taxonomy" id="1348613"/>
    <lineage>
        <taxon>Bacteria</taxon>
        <taxon>Bacillati</taxon>
        <taxon>Bacillota</taxon>
        <taxon>Clostridia</taxon>
        <taxon>Lachnospirales</taxon>
        <taxon>Vallitaleaceae</taxon>
        <taxon>Vallitalea</taxon>
    </lineage>
</organism>
<keyword evidence="1" id="KW-0677">Repeat</keyword>
<keyword evidence="2" id="KW-0732">Signal</keyword>
<name>A0A8J8MGV3_9FIRM</name>
<dbReference type="InterPro" id="IPR001119">
    <property type="entry name" value="SLH_dom"/>
</dbReference>
<feature type="domain" description="SLH" evidence="3">
    <location>
        <begin position="318"/>
        <end position="381"/>
    </location>
</feature>
<evidence type="ECO:0000259" key="3">
    <source>
        <dbReference type="PROSITE" id="PS51272"/>
    </source>
</evidence>
<dbReference type="Proteomes" id="UP000683246">
    <property type="component" value="Chromosome"/>
</dbReference>
<dbReference type="AlphaFoldDB" id="A0A8J8MGV3"/>
<keyword evidence="5" id="KW-1185">Reference proteome</keyword>
<evidence type="ECO:0000313" key="5">
    <source>
        <dbReference type="Proteomes" id="UP000683246"/>
    </source>
</evidence>
<dbReference type="Pfam" id="PF00188">
    <property type="entry name" value="CAP"/>
    <property type="match status" value="1"/>
</dbReference>
<dbReference type="Pfam" id="PF00395">
    <property type="entry name" value="SLH"/>
    <property type="match status" value="1"/>
</dbReference>
<feature type="signal peptide" evidence="2">
    <location>
        <begin position="1"/>
        <end position="24"/>
    </location>
</feature>
<dbReference type="RefSeq" id="WP_212696538.1">
    <property type="nucleotide sequence ID" value="NZ_CP058649.1"/>
</dbReference>
<dbReference type="PANTHER" id="PTHR31157:SF1">
    <property type="entry name" value="SCP DOMAIN-CONTAINING PROTEIN"/>
    <property type="match status" value="1"/>
</dbReference>
<evidence type="ECO:0000256" key="1">
    <source>
        <dbReference type="ARBA" id="ARBA00022737"/>
    </source>
</evidence>
<dbReference type="KEGG" id="vpy:HZI73_01700"/>